<evidence type="ECO:0000256" key="1">
    <source>
        <dbReference type="ARBA" id="ARBA00009986"/>
    </source>
</evidence>
<dbReference type="PROSITE" id="PS00070">
    <property type="entry name" value="ALDEHYDE_DEHYDR_CYS"/>
    <property type="match status" value="1"/>
</dbReference>
<comment type="caution">
    <text evidence="6">The sequence shown here is derived from an EMBL/GenBank/DDBJ whole genome shotgun (WGS) entry which is preliminary data.</text>
</comment>
<dbReference type="OrthoDB" id="6882680at2"/>
<evidence type="ECO:0000313" key="6">
    <source>
        <dbReference type="EMBL" id="TKA12543.1"/>
    </source>
</evidence>
<dbReference type="PANTHER" id="PTHR11699">
    <property type="entry name" value="ALDEHYDE DEHYDROGENASE-RELATED"/>
    <property type="match status" value="1"/>
</dbReference>
<comment type="similarity">
    <text evidence="1 4">Belongs to the aldehyde dehydrogenase family.</text>
</comment>
<dbReference type="EMBL" id="SUMC01000004">
    <property type="protein sequence ID" value="TKA12543.1"/>
    <property type="molecule type" value="Genomic_DNA"/>
</dbReference>
<dbReference type="Gene3D" id="3.40.605.10">
    <property type="entry name" value="Aldehyde Dehydrogenase, Chain A, domain 1"/>
    <property type="match status" value="1"/>
</dbReference>
<evidence type="ECO:0000256" key="4">
    <source>
        <dbReference type="RuleBase" id="RU003345"/>
    </source>
</evidence>
<dbReference type="GO" id="GO:0016620">
    <property type="term" value="F:oxidoreductase activity, acting on the aldehyde or oxo group of donors, NAD or NADP as acceptor"/>
    <property type="evidence" value="ECO:0007669"/>
    <property type="project" value="InterPro"/>
</dbReference>
<name>A0A4U0ST13_9ACTN</name>
<dbReference type="Pfam" id="PF00171">
    <property type="entry name" value="Aldedh"/>
    <property type="match status" value="1"/>
</dbReference>
<evidence type="ECO:0000259" key="5">
    <source>
        <dbReference type="Pfam" id="PF00171"/>
    </source>
</evidence>
<dbReference type="FunFam" id="3.40.605.10:FF:000007">
    <property type="entry name" value="NAD/NADP-dependent betaine aldehyde dehydrogenase"/>
    <property type="match status" value="1"/>
</dbReference>
<feature type="domain" description="Aldehyde dehydrogenase" evidence="5">
    <location>
        <begin position="6"/>
        <end position="450"/>
    </location>
</feature>
<dbReference type="Proteomes" id="UP000305778">
    <property type="component" value="Unassembled WGS sequence"/>
</dbReference>
<keyword evidence="7" id="KW-1185">Reference proteome</keyword>
<accession>A0A4U0ST13</accession>
<evidence type="ECO:0000313" key="7">
    <source>
        <dbReference type="Proteomes" id="UP000305778"/>
    </source>
</evidence>
<proteinExistence type="inferred from homology"/>
<reference evidence="6 7" key="1">
    <citation type="submission" date="2019-04" db="EMBL/GenBank/DDBJ databases">
        <title>Streptomyces oryziradicis sp. nov., a novel actinomycete isolated from rhizosphere soil of rice (Oryza sativa L.).</title>
        <authorList>
            <person name="Li C."/>
        </authorList>
    </citation>
    <scope>NUCLEOTIDE SEQUENCE [LARGE SCALE GENOMIC DNA]</scope>
    <source>
        <strain evidence="6 7">NEAU-C40</strain>
    </source>
</reference>
<dbReference type="InterPro" id="IPR029510">
    <property type="entry name" value="Ald_DH_CS_GLU"/>
</dbReference>
<sequence length="456" mass="47856">MEVLSLEVLNPATEEVVATVPAARPHDVDAAVVRAARAQTGWAALAPADRARLLRRFAAVVDGNIEELARLEVQEAGHTIGNARWEAGNVRDLLDYAAGGVERLSGRQIPVPGGIDITFLEPLGVVGVIAPWNFPMPIAAWGIAPALAAGNAVILKPAETTPLTALRLARLALEAGLPEDLFQVLPGTGPVAGAALVEHPGVAKIVFTGSTAVGKRIMAKCADSLKRITLELGGKSPNIVFADADLEKAAATAPMSFLDNAGQDCCARSRLLVQREVYDRFLELLEPAVRSVTVGDPADPHTAMGPLISAVQLGRVRSYVPETAPVAIRGTAPAGKGFWYPPTVLAPTGEADRSATEEIFGPVAVVLPFTDEADALRLANATPYGLAGSVWTRDIGRALRLARGTAAGNLSVNSHSSVRYWTPFGGFKQSGLGRELGPDALAAFTETKNVFISTED</sequence>
<dbReference type="SUPFAM" id="SSF53720">
    <property type="entry name" value="ALDH-like"/>
    <property type="match status" value="1"/>
</dbReference>
<dbReference type="InterPro" id="IPR015590">
    <property type="entry name" value="Aldehyde_DH_dom"/>
</dbReference>
<evidence type="ECO:0000256" key="3">
    <source>
        <dbReference type="PROSITE-ProRule" id="PRU10007"/>
    </source>
</evidence>
<gene>
    <name evidence="6" type="ORF">FCI23_06080</name>
</gene>
<dbReference type="InterPro" id="IPR016163">
    <property type="entry name" value="Ald_DH_C"/>
</dbReference>
<dbReference type="InterPro" id="IPR016162">
    <property type="entry name" value="Ald_DH_N"/>
</dbReference>
<organism evidence="6 7">
    <name type="scientific">Actinacidiphila oryziradicis</name>
    <dbReference type="NCBI Taxonomy" id="2571141"/>
    <lineage>
        <taxon>Bacteria</taxon>
        <taxon>Bacillati</taxon>
        <taxon>Actinomycetota</taxon>
        <taxon>Actinomycetes</taxon>
        <taxon>Kitasatosporales</taxon>
        <taxon>Streptomycetaceae</taxon>
        <taxon>Actinacidiphila</taxon>
    </lineage>
</organism>
<dbReference type="InterPro" id="IPR016161">
    <property type="entry name" value="Ald_DH/histidinol_DH"/>
</dbReference>
<dbReference type="AlphaFoldDB" id="A0A4U0ST13"/>
<feature type="active site" evidence="3">
    <location>
        <position position="231"/>
    </location>
</feature>
<protein>
    <submittedName>
        <fullName evidence="6">Aldehyde dehydrogenase</fullName>
    </submittedName>
</protein>
<dbReference type="PROSITE" id="PS00687">
    <property type="entry name" value="ALDEHYDE_DEHYDR_GLU"/>
    <property type="match status" value="1"/>
</dbReference>
<dbReference type="Gene3D" id="3.40.309.10">
    <property type="entry name" value="Aldehyde Dehydrogenase, Chain A, domain 2"/>
    <property type="match status" value="1"/>
</dbReference>
<keyword evidence="2 4" id="KW-0560">Oxidoreductase</keyword>
<dbReference type="InterPro" id="IPR016160">
    <property type="entry name" value="Ald_DH_CS_CYS"/>
</dbReference>
<evidence type="ECO:0000256" key="2">
    <source>
        <dbReference type="ARBA" id="ARBA00023002"/>
    </source>
</evidence>
<dbReference type="FunFam" id="3.40.605.10:FF:000026">
    <property type="entry name" value="Aldehyde dehydrogenase, putative"/>
    <property type="match status" value="1"/>
</dbReference>
<dbReference type="CDD" id="cd07078">
    <property type="entry name" value="ALDH"/>
    <property type="match status" value="1"/>
</dbReference>